<dbReference type="PANTHER" id="PTHR14269:SF62">
    <property type="entry name" value="CDP-DIACYLGLYCEROL--GLYCEROL-3-PHOSPHATE 3-PHOSPHATIDYLTRANSFERASE 1, CHLOROPLASTIC"/>
    <property type="match status" value="1"/>
</dbReference>
<keyword evidence="5 10" id="KW-1133">Transmembrane helix</keyword>
<evidence type="ECO:0000256" key="7">
    <source>
        <dbReference type="ARBA" id="ARBA00023136"/>
    </source>
</evidence>
<sequence length="222" mass="23896">VSRAAPDAGVAESDRRLCPMRGENDAAPEPVRTGWAGLWTVPNAITMVRLGCIPWFLWLLFEEGNRTDAALLLGALGATDWVDGWIARRFDQVSEVGKLLDPTADRLLLVAALVSMMVDGSIPTWFAVAVLVREVLIGVAALVLLGLGARRIDVTWWGKTGTFALLWAVPCFLAGESTAFANEAFAVAAWVFGLPGLVISWIAGWGSLPVARQTLREGRAAR</sequence>
<dbReference type="InterPro" id="IPR050324">
    <property type="entry name" value="CDP-alcohol_PTase-I"/>
</dbReference>
<evidence type="ECO:0000313" key="11">
    <source>
        <dbReference type="EMBL" id="SUZ80230.1"/>
    </source>
</evidence>
<dbReference type="Pfam" id="PF01066">
    <property type="entry name" value="CDP-OH_P_transf"/>
    <property type="match status" value="1"/>
</dbReference>
<dbReference type="EMBL" id="UINC01001419">
    <property type="protein sequence ID" value="SUZ80230.1"/>
    <property type="molecule type" value="Genomic_DNA"/>
</dbReference>
<dbReference type="InterPro" id="IPR000462">
    <property type="entry name" value="CDP-OH_P_trans"/>
</dbReference>
<feature type="transmembrane region" description="Helical" evidence="10">
    <location>
        <begin position="156"/>
        <end position="175"/>
    </location>
</feature>
<evidence type="ECO:0000256" key="10">
    <source>
        <dbReference type="SAM" id="Phobius"/>
    </source>
</evidence>
<accession>A0A381QMF8</accession>
<comment type="subcellular location">
    <subcellularLocation>
        <location evidence="1">Membrane</location>
        <topology evidence="1">Multi-pass membrane protein</topology>
    </subcellularLocation>
</comment>
<feature type="transmembrane region" description="Helical" evidence="10">
    <location>
        <begin position="131"/>
        <end position="149"/>
    </location>
</feature>
<evidence type="ECO:0000256" key="8">
    <source>
        <dbReference type="ARBA" id="ARBA00023209"/>
    </source>
</evidence>
<dbReference type="GO" id="GO:0016020">
    <property type="term" value="C:membrane"/>
    <property type="evidence" value="ECO:0007669"/>
    <property type="project" value="UniProtKB-SubCell"/>
</dbReference>
<evidence type="ECO:0008006" key="12">
    <source>
        <dbReference type="Google" id="ProtNLM"/>
    </source>
</evidence>
<gene>
    <name evidence="11" type="ORF">METZ01_LOCUS33084</name>
</gene>
<evidence type="ECO:0000256" key="4">
    <source>
        <dbReference type="ARBA" id="ARBA00022692"/>
    </source>
</evidence>
<dbReference type="AlphaFoldDB" id="A0A381QMF8"/>
<reference evidence="11" key="1">
    <citation type="submission" date="2018-05" db="EMBL/GenBank/DDBJ databases">
        <authorList>
            <person name="Lanie J.A."/>
            <person name="Ng W.-L."/>
            <person name="Kazmierczak K.M."/>
            <person name="Andrzejewski T.M."/>
            <person name="Davidsen T.M."/>
            <person name="Wayne K.J."/>
            <person name="Tettelin H."/>
            <person name="Glass J.I."/>
            <person name="Rusch D."/>
            <person name="Podicherti R."/>
            <person name="Tsui H.-C.T."/>
            <person name="Winkler M.E."/>
        </authorList>
    </citation>
    <scope>NUCLEOTIDE SEQUENCE</scope>
</reference>
<feature type="non-terminal residue" evidence="11">
    <location>
        <position position="1"/>
    </location>
</feature>
<keyword evidence="8" id="KW-0594">Phospholipid biosynthesis</keyword>
<name>A0A381QMF8_9ZZZZ</name>
<feature type="transmembrane region" description="Helical" evidence="10">
    <location>
        <begin position="187"/>
        <end position="208"/>
    </location>
</feature>
<dbReference type="InterPro" id="IPR048254">
    <property type="entry name" value="CDP_ALCOHOL_P_TRANSF_CS"/>
</dbReference>
<evidence type="ECO:0000256" key="9">
    <source>
        <dbReference type="ARBA" id="ARBA00023264"/>
    </source>
</evidence>
<evidence type="ECO:0000256" key="1">
    <source>
        <dbReference type="ARBA" id="ARBA00004141"/>
    </source>
</evidence>
<keyword evidence="4 10" id="KW-0812">Transmembrane</keyword>
<dbReference type="PANTHER" id="PTHR14269">
    <property type="entry name" value="CDP-DIACYLGLYCEROL--GLYCEROL-3-PHOSPHATE 3-PHOSPHATIDYLTRANSFERASE-RELATED"/>
    <property type="match status" value="1"/>
</dbReference>
<dbReference type="GO" id="GO:0046474">
    <property type="term" value="P:glycerophospholipid biosynthetic process"/>
    <property type="evidence" value="ECO:0007669"/>
    <property type="project" value="TreeGrafter"/>
</dbReference>
<dbReference type="PROSITE" id="PS00379">
    <property type="entry name" value="CDP_ALCOHOL_P_TRANSF"/>
    <property type="match status" value="1"/>
</dbReference>
<evidence type="ECO:0000256" key="3">
    <source>
        <dbReference type="ARBA" id="ARBA00022679"/>
    </source>
</evidence>
<dbReference type="GO" id="GO:0016780">
    <property type="term" value="F:phosphotransferase activity, for other substituted phosphate groups"/>
    <property type="evidence" value="ECO:0007669"/>
    <property type="project" value="InterPro"/>
</dbReference>
<keyword evidence="2" id="KW-0444">Lipid biosynthesis</keyword>
<keyword evidence="3" id="KW-0808">Transferase</keyword>
<keyword evidence="7 10" id="KW-0472">Membrane</keyword>
<dbReference type="InterPro" id="IPR043130">
    <property type="entry name" value="CDP-OH_PTrfase_TM_dom"/>
</dbReference>
<dbReference type="Gene3D" id="1.20.120.1760">
    <property type="match status" value="1"/>
</dbReference>
<organism evidence="11">
    <name type="scientific">marine metagenome</name>
    <dbReference type="NCBI Taxonomy" id="408172"/>
    <lineage>
        <taxon>unclassified sequences</taxon>
        <taxon>metagenomes</taxon>
        <taxon>ecological metagenomes</taxon>
    </lineage>
</organism>
<evidence type="ECO:0000256" key="5">
    <source>
        <dbReference type="ARBA" id="ARBA00022989"/>
    </source>
</evidence>
<keyword evidence="6" id="KW-0443">Lipid metabolism</keyword>
<evidence type="ECO:0000256" key="2">
    <source>
        <dbReference type="ARBA" id="ARBA00022516"/>
    </source>
</evidence>
<protein>
    <recommendedName>
        <fullName evidence="12">CDP-diacylglycerol--glycerol-3-phosphate 3-phosphatidyltransferase</fullName>
    </recommendedName>
</protein>
<keyword evidence="9" id="KW-1208">Phospholipid metabolism</keyword>
<proteinExistence type="predicted"/>
<evidence type="ECO:0000256" key="6">
    <source>
        <dbReference type="ARBA" id="ARBA00023098"/>
    </source>
</evidence>